<keyword evidence="1" id="KW-0732">Signal</keyword>
<proteinExistence type="predicted"/>
<evidence type="ECO:0000313" key="3">
    <source>
        <dbReference type="Proteomes" id="UP000654918"/>
    </source>
</evidence>
<protein>
    <recommendedName>
        <fullName evidence="4">Protein disulfide-isomerase</fullName>
    </recommendedName>
</protein>
<dbReference type="InterPro" id="IPR036249">
    <property type="entry name" value="Thioredoxin-like_sf"/>
</dbReference>
<feature type="chain" id="PRO_5034203346" description="Protein disulfide-isomerase" evidence="1">
    <location>
        <begin position="23"/>
        <end position="395"/>
    </location>
</feature>
<dbReference type="Pfam" id="PF13848">
    <property type="entry name" value="Thioredoxin_6"/>
    <property type="match status" value="1"/>
</dbReference>
<dbReference type="Proteomes" id="UP000654918">
    <property type="component" value="Unassembled WGS sequence"/>
</dbReference>
<name>A0A8H6NGB5_9PEZI</name>
<dbReference type="CDD" id="cd02961">
    <property type="entry name" value="PDI_a_family"/>
    <property type="match status" value="1"/>
</dbReference>
<evidence type="ECO:0008006" key="4">
    <source>
        <dbReference type="Google" id="ProtNLM"/>
    </source>
</evidence>
<dbReference type="EMBL" id="WIGO01000080">
    <property type="protein sequence ID" value="KAF6831545.1"/>
    <property type="molecule type" value="Genomic_DNA"/>
</dbReference>
<reference evidence="2" key="1">
    <citation type="journal article" date="2020" name="Phytopathology">
        <title>Genome Sequence Resources of Colletotrichum truncatum, C. plurivorum, C. musicola, and C. sojae: Four Species Pathogenic to Soybean (Glycine max).</title>
        <authorList>
            <person name="Rogerio F."/>
            <person name="Boufleur T.R."/>
            <person name="Ciampi-Guillardi M."/>
            <person name="Sukno S.A."/>
            <person name="Thon M.R."/>
            <person name="Massola Junior N.S."/>
            <person name="Baroncelli R."/>
        </authorList>
    </citation>
    <scope>NUCLEOTIDE SEQUENCE</scope>
    <source>
        <strain evidence="2">LFN00145</strain>
    </source>
</reference>
<comment type="caution">
    <text evidence="2">The sequence shown here is derived from an EMBL/GenBank/DDBJ whole genome shotgun (WGS) entry which is preliminary data.</text>
</comment>
<evidence type="ECO:0000313" key="2">
    <source>
        <dbReference type="EMBL" id="KAF6831545.1"/>
    </source>
</evidence>
<keyword evidence="3" id="KW-1185">Reference proteome</keyword>
<gene>
    <name evidence="2" type="ORF">CPLU01_06711</name>
</gene>
<dbReference type="SUPFAM" id="SSF52833">
    <property type="entry name" value="Thioredoxin-like"/>
    <property type="match status" value="2"/>
</dbReference>
<evidence type="ECO:0000256" key="1">
    <source>
        <dbReference type="SAM" id="SignalP"/>
    </source>
</evidence>
<feature type="signal peptide" evidence="1">
    <location>
        <begin position="1"/>
        <end position="22"/>
    </location>
</feature>
<sequence length="395" mass="44041">MLIKKALPAGACLSLLSWGSWAREQAPLSAEPSAVGSDELKLVAYIRPNDERSEALEPEWTAARSSTDFPMEWIDGFDRDPAAAPGGRRKRCPDFLPNEYPVIRLLRNGEEPGVDYSGPRTSEEILKFIDRAKRSSQTPAQPLTPEDAETFKSADDFVCIATLAPSETTIRQAFTIVADRYWPEFTFGVLESPEATEAKVTCHKRDDETTHTWNSPPSSVETFKDWILETSRPVITELTPANHQRLLDRAWPMVYILSPSPSVRSSIRADLRAFAKGQYASLTAVTADPAYFPDLPDALGLDPADGYPAGAVHQLSNGKVYRYPRDRGFTPRELQAWGLDVWQERVKPWTPPGREEEAPVEETAGNVRIVSSHKLKVKDIPGLKIKIGGRERDEL</sequence>
<dbReference type="Gene3D" id="3.40.30.10">
    <property type="entry name" value="Glutaredoxin"/>
    <property type="match status" value="2"/>
</dbReference>
<organism evidence="2 3">
    <name type="scientific">Colletotrichum plurivorum</name>
    <dbReference type="NCBI Taxonomy" id="2175906"/>
    <lineage>
        <taxon>Eukaryota</taxon>
        <taxon>Fungi</taxon>
        <taxon>Dikarya</taxon>
        <taxon>Ascomycota</taxon>
        <taxon>Pezizomycotina</taxon>
        <taxon>Sordariomycetes</taxon>
        <taxon>Hypocreomycetidae</taxon>
        <taxon>Glomerellales</taxon>
        <taxon>Glomerellaceae</taxon>
        <taxon>Colletotrichum</taxon>
        <taxon>Colletotrichum orchidearum species complex</taxon>
    </lineage>
</organism>
<accession>A0A8H6NGB5</accession>
<dbReference type="AlphaFoldDB" id="A0A8H6NGB5"/>